<dbReference type="EMBL" id="CAWVOH010000001">
    <property type="protein sequence ID" value="CAK8053756.1"/>
    <property type="molecule type" value="Genomic_DNA"/>
</dbReference>
<proteinExistence type="predicted"/>
<feature type="domain" description="YhaN AAA" evidence="3">
    <location>
        <begin position="1"/>
        <end position="202"/>
    </location>
</feature>
<keyword evidence="2" id="KW-0472">Membrane</keyword>
<comment type="caution">
    <text evidence="4">The sequence shown here is derived from an EMBL/GenBank/DDBJ whole genome shotgun (WGS) entry which is preliminary data.</text>
</comment>
<protein>
    <submittedName>
        <fullName evidence="4">Contains AAA domain (YhaN)</fullName>
    </submittedName>
</protein>
<dbReference type="Proteomes" id="UP001314241">
    <property type="component" value="Unassembled WGS sequence"/>
</dbReference>
<evidence type="ECO:0000259" key="3">
    <source>
        <dbReference type="Pfam" id="PF13514"/>
    </source>
</evidence>
<dbReference type="RefSeq" id="WP_349641307.1">
    <property type="nucleotide sequence ID" value="NZ_CAWVOH010000001.1"/>
</dbReference>
<dbReference type="Pfam" id="PF13514">
    <property type="entry name" value="AAA_27"/>
    <property type="match status" value="1"/>
</dbReference>
<keyword evidence="1" id="KW-0175">Coiled coil</keyword>
<organism evidence="4 5">
    <name type="scientific">Eupransor demetentiae</name>
    <dbReference type="NCBI Taxonomy" id="3109584"/>
    <lineage>
        <taxon>Bacteria</taxon>
        <taxon>Bacillati</taxon>
        <taxon>Bacillota</taxon>
        <taxon>Bacilli</taxon>
        <taxon>Lactobacillales</taxon>
        <taxon>Lactobacillaceae</taxon>
        <taxon>Eupransor</taxon>
    </lineage>
</organism>
<accession>A0ABP0ENR1</accession>
<keyword evidence="2" id="KW-0812">Transmembrane</keyword>
<sequence>MKIKKIIISGFGKWSNVTFDSLSDFQIFAGPNEAGKSTMQAFILGIFFGFPNRGKFKNTYEPRNGSRYGGALTVQVDQQDYRIERYNRLHSELVVTNLQNGKSIEKAQDWLTQLFGPLDQDNYQELFSFNSDQLNQLRKLNQNDLNELFLHLGDPIRQKWWAYANQLDEAGDAVFAKAKTAKRPLNMALKNYQHLRLNQQNQQGERALYQRNQQEIESLKVRQKHLREQKAALASQLEQARISQRDQSLREEMMALKAELDQAPVKQIAVTDLQKAQQLNAKISNLSLQIEEVAKTDEDNVSQPERASWELFLLESDGYLKGLLAGSALLLLLALLNHWSGIGLVMFFVLAILAGVGLWHNRQNRQTVTEVSQPKDFLENLQKNKNQLGQELQDILWHYQVDDFPAFIRSYQQQVSREQKLQRYRDLQRQVSTASVAGDLNELQTRAAAVEEELEEKQSRIANLLAEQKQLARTDSALFEQQDLANHLFGIQNGTFDYLVNKLSASWIQQTLAGELEQGWARMIQQAQIYLARLTQNSYRQIFLEKGQLLVRNDAQLTFEPFELSRGTREQLYLAIRLAMIKTINLPESFPLLIDDAFVNFDPVRRQEVLSLLQEISQEEQILLWLLPSSKVPVGAINLEEK</sequence>
<gene>
    <name evidence="4" type="ORF">R54876_GBNLAHCA_00314</name>
</gene>
<dbReference type="Gene3D" id="3.40.50.300">
    <property type="entry name" value="P-loop containing nucleotide triphosphate hydrolases"/>
    <property type="match status" value="2"/>
</dbReference>
<evidence type="ECO:0000313" key="4">
    <source>
        <dbReference type="EMBL" id="CAK8053756.1"/>
    </source>
</evidence>
<evidence type="ECO:0000313" key="5">
    <source>
        <dbReference type="Proteomes" id="UP001314241"/>
    </source>
</evidence>
<evidence type="ECO:0000256" key="2">
    <source>
        <dbReference type="SAM" id="Phobius"/>
    </source>
</evidence>
<keyword evidence="2" id="KW-1133">Transmembrane helix</keyword>
<dbReference type="InterPro" id="IPR027417">
    <property type="entry name" value="P-loop_NTPase"/>
</dbReference>
<feature type="coiled-coil region" evidence="1">
    <location>
        <begin position="209"/>
        <end position="236"/>
    </location>
</feature>
<feature type="coiled-coil region" evidence="1">
    <location>
        <begin position="440"/>
        <end position="474"/>
    </location>
</feature>
<evidence type="ECO:0000256" key="1">
    <source>
        <dbReference type="SAM" id="Coils"/>
    </source>
</evidence>
<reference evidence="4 5" key="1">
    <citation type="submission" date="2024-01" db="EMBL/GenBank/DDBJ databases">
        <authorList>
            <person name="Botero Cardona J."/>
        </authorList>
    </citation>
    <scope>NUCLEOTIDE SEQUENCE [LARGE SCALE GENOMIC DNA]</scope>
    <source>
        <strain evidence="4 5">LMG 33000</strain>
    </source>
</reference>
<dbReference type="InterPro" id="IPR038734">
    <property type="entry name" value="YhaN_AAA"/>
</dbReference>
<name>A0ABP0ENR1_9LACO</name>
<feature type="transmembrane region" description="Helical" evidence="2">
    <location>
        <begin position="342"/>
        <end position="359"/>
    </location>
</feature>
<dbReference type="PANTHER" id="PTHR41259:SF1">
    <property type="entry name" value="DOUBLE-STRAND BREAK REPAIR RAD50 ATPASE, PUTATIVE-RELATED"/>
    <property type="match status" value="1"/>
</dbReference>
<keyword evidence="5" id="KW-1185">Reference proteome</keyword>
<dbReference type="SUPFAM" id="SSF52540">
    <property type="entry name" value="P-loop containing nucleoside triphosphate hydrolases"/>
    <property type="match status" value="1"/>
</dbReference>
<dbReference type="PANTHER" id="PTHR41259">
    <property type="entry name" value="DOUBLE-STRAND BREAK REPAIR RAD50 ATPASE, PUTATIVE-RELATED"/>
    <property type="match status" value="1"/>
</dbReference>